<reference evidence="2 3" key="1">
    <citation type="journal article" date="2016" name="Environ. Microbiol.">
        <title>New Methyloceanibacter diversity from North Sea sediments includes methanotroph containing solely the soluble methane monooxygenase.</title>
        <authorList>
            <person name="Vekeman B."/>
            <person name="Kerckhof F.M."/>
            <person name="Cremers G."/>
            <person name="de Vos P."/>
            <person name="Vandamme P."/>
            <person name="Boon N."/>
            <person name="Op den Camp H.J."/>
            <person name="Heylen K."/>
        </authorList>
    </citation>
    <scope>NUCLEOTIDE SEQUENCE [LARGE SCALE GENOMIC DNA]</scope>
    <source>
        <strain evidence="2 3">R-67177</strain>
    </source>
</reference>
<dbReference type="Proteomes" id="UP000095042">
    <property type="component" value="Unassembled WGS sequence"/>
</dbReference>
<dbReference type="AlphaFoldDB" id="A0A1E3WE70"/>
<evidence type="ECO:0008006" key="4">
    <source>
        <dbReference type="Google" id="ProtNLM"/>
    </source>
</evidence>
<evidence type="ECO:0000313" key="3">
    <source>
        <dbReference type="Proteomes" id="UP000095042"/>
    </source>
</evidence>
<keyword evidence="1" id="KW-0732">Signal</keyword>
<comment type="caution">
    <text evidence="2">The sequence shown here is derived from an EMBL/GenBank/DDBJ whole genome shotgun (WGS) entry which is preliminary data.</text>
</comment>
<proteinExistence type="predicted"/>
<evidence type="ECO:0000256" key="1">
    <source>
        <dbReference type="SAM" id="SignalP"/>
    </source>
</evidence>
<organism evidence="2 3">
    <name type="scientific">Methyloceanibacter marginalis</name>
    <dbReference type="NCBI Taxonomy" id="1774971"/>
    <lineage>
        <taxon>Bacteria</taxon>
        <taxon>Pseudomonadati</taxon>
        <taxon>Pseudomonadota</taxon>
        <taxon>Alphaproteobacteria</taxon>
        <taxon>Hyphomicrobiales</taxon>
        <taxon>Hyphomicrobiaceae</taxon>
        <taxon>Methyloceanibacter</taxon>
    </lineage>
</organism>
<sequence>MRKFLRTVPWLFAATALMTAIKAQAEYEIPEVDAEKGAIEAEYRGASHWGLPRANEEDDLDLLRQSHEVEFQYGLTDWWMLRLTPNVEQPDGESIELASIGVETQFVLVPRRGGTFGLALMAGYGPNSLFVDGDDPDEFEFGPVIEAAPGPWLFTFNPRLFDEVGSAQDQEWLGFEYAAQARYSVTDRWALAVLGFGEIEELVHAGPFEAQTHVFGPSLYVFSAPEAEQEWSLGAGACSV</sequence>
<keyword evidence="3" id="KW-1185">Reference proteome</keyword>
<evidence type="ECO:0000313" key="2">
    <source>
        <dbReference type="EMBL" id="ODS04119.1"/>
    </source>
</evidence>
<dbReference type="EMBL" id="LPWD01000010">
    <property type="protein sequence ID" value="ODS04119.1"/>
    <property type="molecule type" value="Genomic_DNA"/>
</dbReference>
<name>A0A1E3WE70_9HYPH</name>
<feature type="chain" id="PRO_5009139397" description="Outer membrane protein beta-barrel domain-containing protein" evidence="1">
    <location>
        <begin position="26"/>
        <end position="240"/>
    </location>
</feature>
<gene>
    <name evidence="2" type="ORF">AUC71_05705</name>
</gene>
<feature type="signal peptide" evidence="1">
    <location>
        <begin position="1"/>
        <end position="25"/>
    </location>
</feature>
<protein>
    <recommendedName>
        <fullName evidence="4">Outer membrane protein beta-barrel domain-containing protein</fullName>
    </recommendedName>
</protein>
<accession>A0A1E3WE70</accession>